<dbReference type="Proteomes" id="UP000284334">
    <property type="component" value="Segment"/>
</dbReference>
<keyword evidence="2" id="KW-1185">Reference proteome</keyword>
<name>A0A3Q9R4P1_9CAUD</name>
<proteinExistence type="predicted"/>
<gene>
    <name evidence="1" type="primary">13</name>
    <name evidence="1" type="ORF">SEA_GILSON_13</name>
</gene>
<reference evidence="1 2" key="1">
    <citation type="submission" date="2018-10" db="EMBL/GenBank/DDBJ databases">
        <authorList>
            <person name="Soria N.A."/>
            <person name="Batley M.G."/>
            <person name="Hanafy A."/>
            <person name="Singh N."/>
            <person name="Shaffer C.D."/>
            <person name="Weston-Hafer K.A."/>
            <person name="Russell D.A."/>
            <person name="Pope W.H."/>
            <person name="Jacobs-Sera D."/>
            <person name="Hendrix R.W."/>
            <person name="Hatfull G.F."/>
        </authorList>
    </citation>
    <scope>NUCLEOTIDE SEQUENCE [LARGE SCALE GENOMIC DNA]</scope>
</reference>
<dbReference type="EMBL" id="MK061412">
    <property type="protein sequence ID" value="AZU97095.1"/>
    <property type="molecule type" value="Genomic_DNA"/>
</dbReference>
<accession>A0A3Q9R4P1</accession>
<evidence type="ECO:0000313" key="2">
    <source>
        <dbReference type="Proteomes" id="UP000284334"/>
    </source>
</evidence>
<evidence type="ECO:0000313" key="1">
    <source>
        <dbReference type="EMBL" id="AZU97095.1"/>
    </source>
</evidence>
<dbReference type="RefSeq" id="YP_009842480.1">
    <property type="nucleotide sequence ID" value="NC_048742.1"/>
</dbReference>
<organism evidence="1 2">
    <name type="scientific">Streptomyces phage Gilson</name>
    <dbReference type="NCBI Taxonomy" id="2488789"/>
    <lineage>
        <taxon>Viruses</taxon>
        <taxon>Duplodnaviria</taxon>
        <taxon>Heunggongvirae</taxon>
        <taxon>Uroviricota</taxon>
        <taxon>Caudoviricetes</taxon>
        <taxon>Stanwilliamsviridae</taxon>
        <taxon>Loccivirinae</taxon>
        <taxon>Gilsonvirus</taxon>
        <taxon>Gilsonvirus gilson</taxon>
    </lineage>
</organism>
<protein>
    <submittedName>
        <fullName evidence="1">Uncharacterized protein</fullName>
    </submittedName>
</protein>
<dbReference type="KEGG" id="vg:55612704"/>
<sequence>MAYLHNMTMPVQFVRLESLFWTCKTTYFSHAGNVRKVAGLLQEGEIMGNFYIGSDGVPIEQSDDGAFYVTQEKADTSEKFEEIVNGPGEED</sequence>
<dbReference type="GeneID" id="55612704"/>